<reference evidence="3" key="1">
    <citation type="submission" date="2018-05" db="EMBL/GenBank/DDBJ databases">
        <authorList>
            <person name="Lanie J.A."/>
            <person name="Ng W.-L."/>
            <person name="Kazmierczak K.M."/>
            <person name="Andrzejewski T.M."/>
            <person name="Davidsen T.M."/>
            <person name="Wayne K.J."/>
            <person name="Tettelin H."/>
            <person name="Glass J.I."/>
            <person name="Rusch D."/>
            <person name="Podicherti R."/>
            <person name="Tsui H.-C.T."/>
            <person name="Winkler M.E."/>
        </authorList>
    </citation>
    <scope>NUCLEOTIDE SEQUENCE</scope>
</reference>
<evidence type="ECO:0000259" key="2">
    <source>
        <dbReference type="PROSITE" id="PS50076"/>
    </source>
</evidence>
<dbReference type="PROSITE" id="PS50076">
    <property type="entry name" value="DNAJ_2"/>
    <property type="match status" value="1"/>
</dbReference>
<proteinExistence type="predicted"/>
<dbReference type="CDD" id="cd06257">
    <property type="entry name" value="DnaJ"/>
    <property type="match status" value="1"/>
</dbReference>
<dbReference type="SUPFAM" id="SSF46565">
    <property type="entry name" value="Chaperone J-domain"/>
    <property type="match status" value="1"/>
</dbReference>
<dbReference type="AlphaFoldDB" id="A0A382Y3F5"/>
<accession>A0A382Y3F5</accession>
<dbReference type="Gene3D" id="1.10.287.110">
    <property type="entry name" value="DnaJ domain"/>
    <property type="match status" value="1"/>
</dbReference>
<keyword evidence="1" id="KW-0472">Membrane</keyword>
<dbReference type="PRINTS" id="PR00625">
    <property type="entry name" value="JDOMAIN"/>
</dbReference>
<gene>
    <name evidence="3" type="ORF">METZ01_LOCUS430514</name>
</gene>
<sequence>MAGILLLVVIVYFAVVYWYITLTIIGVIVFLWWFSKRRKRHNSDDQYEYVEPDDYEKWFEILHLNQTATWNDVKEQYRKFAHMYHPDKTRIGTKQSEEKFILVTMAKDMLEEKFRLKNKKNSGPEVM</sequence>
<dbReference type="InterPro" id="IPR001623">
    <property type="entry name" value="DnaJ_domain"/>
</dbReference>
<keyword evidence="1" id="KW-1133">Transmembrane helix</keyword>
<evidence type="ECO:0000313" key="3">
    <source>
        <dbReference type="EMBL" id="SVD77660.1"/>
    </source>
</evidence>
<protein>
    <recommendedName>
        <fullName evidence="2">J domain-containing protein</fullName>
    </recommendedName>
</protein>
<evidence type="ECO:0000256" key="1">
    <source>
        <dbReference type="SAM" id="Phobius"/>
    </source>
</evidence>
<keyword evidence="1" id="KW-0812">Transmembrane</keyword>
<organism evidence="3">
    <name type="scientific">marine metagenome</name>
    <dbReference type="NCBI Taxonomy" id="408172"/>
    <lineage>
        <taxon>unclassified sequences</taxon>
        <taxon>metagenomes</taxon>
        <taxon>ecological metagenomes</taxon>
    </lineage>
</organism>
<name>A0A382Y3F5_9ZZZZ</name>
<feature type="domain" description="J" evidence="2">
    <location>
        <begin position="57"/>
        <end position="123"/>
    </location>
</feature>
<dbReference type="EMBL" id="UINC01172541">
    <property type="protein sequence ID" value="SVD77660.1"/>
    <property type="molecule type" value="Genomic_DNA"/>
</dbReference>
<feature type="transmembrane region" description="Helical" evidence="1">
    <location>
        <begin position="6"/>
        <end position="34"/>
    </location>
</feature>
<dbReference type="Pfam" id="PF00226">
    <property type="entry name" value="DnaJ"/>
    <property type="match status" value="1"/>
</dbReference>
<dbReference type="SMART" id="SM00271">
    <property type="entry name" value="DnaJ"/>
    <property type="match status" value="1"/>
</dbReference>
<dbReference type="InterPro" id="IPR036869">
    <property type="entry name" value="J_dom_sf"/>
</dbReference>